<dbReference type="Proteomes" id="UP000297693">
    <property type="component" value="Unassembled WGS sequence"/>
</dbReference>
<evidence type="ECO:0000313" key="3">
    <source>
        <dbReference type="Proteomes" id="UP000297693"/>
    </source>
</evidence>
<name>A0A4R9JW19_9LEPT</name>
<dbReference type="OrthoDB" id="332383at2"/>
<dbReference type="AlphaFoldDB" id="A0A4R9JW19"/>
<reference evidence="2" key="1">
    <citation type="journal article" date="2019" name="PLoS Negl. Trop. Dis.">
        <title>Revisiting the worldwide diversity of Leptospira species in the environment.</title>
        <authorList>
            <person name="Vincent A.T."/>
            <person name="Schiettekatte O."/>
            <person name="Bourhy P."/>
            <person name="Veyrier F.J."/>
            <person name="Picardeau M."/>
        </authorList>
    </citation>
    <scope>NUCLEOTIDE SEQUENCE [LARGE SCALE GENOMIC DNA]</scope>
    <source>
        <strain evidence="2">201702476</strain>
    </source>
</reference>
<evidence type="ECO:0000259" key="1">
    <source>
        <dbReference type="Pfam" id="PF04324"/>
    </source>
</evidence>
<dbReference type="Pfam" id="PF04324">
    <property type="entry name" value="Fer2_BFD"/>
    <property type="match status" value="1"/>
</dbReference>
<keyword evidence="3" id="KW-1185">Reference proteome</keyword>
<dbReference type="InterPro" id="IPR041854">
    <property type="entry name" value="BFD-like_2Fe2S-bd_dom_sf"/>
</dbReference>
<feature type="domain" description="BFD-like [2Fe-2S]-binding" evidence="1">
    <location>
        <begin position="2"/>
        <end position="43"/>
    </location>
</feature>
<organism evidence="2 3">
    <name type="scientific">Leptospira ognonensis</name>
    <dbReference type="NCBI Taxonomy" id="2484945"/>
    <lineage>
        <taxon>Bacteria</taxon>
        <taxon>Pseudomonadati</taxon>
        <taxon>Spirochaetota</taxon>
        <taxon>Spirochaetia</taxon>
        <taxon>Leptospirales</taxon>
        <taxon>Leptospiraceae</taxon>
        <taxon>Leptospira</taxon>
    </lineage>
</organism>
<accession>A0A4R9JW19</accession>
<comment type="caution">
    <text evidence="2">The sequence shown here is derived from an EMBL/GenBank/DDBJ whole genome shotgun (WGS) entry which is preliminary data.</text>
</comment>
<dbReference type="InterPro" id="IPR007419">
    <property type="entry name" value="BFD-like_2Fe2S-bd_dom"/>
</dbReference>
<dbReference type="Gene3D" id="1.10.10.1100">
    <property type="entry name" value="BFD-like [2Fe-2S]-binding domain"/>
    <property type="match status" value="1"/>
</dbReference>
<proteinExistence type="predicted"/>
<gene>
    <name evidence="2" type="ORF">EHQ58_15280</name>
</gene>
<protein>
    <submittedName>
        <fullName evidence="2">(2Fe-2S)-binding protein</fullName>
    </submittedName>
</protein>
<sequence length="55" mass="6299">MVTEKELVDAIREGAHTLEEIREKTRATTGCGTCSIQVYHILQRELKNLSVRKNE</sequence>
<dbReference type="EMBL" id="RQGD01000039">
    <property type="protein sequence ID" value="TGL57180.1"/>
    <property type="molecule type" value="Genomic_DNA"/>
</dbReference>
<evidence type="ECO:0000313" key="2">
    <source>
        <dbReference type="EMBL" id="TGL57180.1"/>
    </source>
</evidence>